<dbReference type="AlphaFoldDB" id="A0A3M3YZQ5"/>
<dbReference type="SUPFAM" id="SSF88874">
    <property type="entry name" value="Receptor-binding domain of short tail fibre protein gp12"/>
    <property type="match status" value="1"/>
</dbReference>
<dbReference type="Proteomes" id="UP000268056">
    <property type="component" value="Unassembled WGS sequence"/>
</dbReference>
<reference evidence="3 4" key="1">
    <citation type="submission" date="2018-08" db="EMBL/GenBank/DDBJ databases">
        <title>Recombination of ecologically and evolutionarily significant loci maintains genetic cohesion in the Pseudomonas syringae species complex.</title>
        <authorList>
            <person name="Dillon M."/>
            <person name="Thakur S."/>
            <person name="Almeida R.N.D."/>
            <person name="Weir B.S."/>
            <person name="Guttman D.S."/>
        </authorList>
    </citation>
    <scope>NUCLEOTIDE SEQUENCE [LARGE SCALE GENOMIC DNA]</scope>
    <source>
        <strain evidence="3 4">ICMP 4092</strain>
    </source>
</reference>
<evidence type="ECO:0000259" key="1">
    <source>
        <dbReference type="Pfam" id="PF07484"/>
    </source>
</evidence>
<name>A0A3M3YZQ5_9PSED</name>
<dbReference type="Gene3D" id="3.90.1340.10">
    <property type="entry name" value="Phage tail collar domain"/>
    <property type="match status" value="1"/>
</dbReference>
<dbReference type="InterPro" id="IPR022225">
    <property type="entry name" value="Phage_tail_fibre_N"/>
</dbReference>
<dbReference type="InterPro" id="IPR037053">
    <property type="entry name" value="Phage_tail_collar_dom_sf"/>
</dbReference>
<gene>
    <name evidence="3" type="ORF">ALQ32_00999</name>
</gene>
<dbReference type="RefSeq" id="WP_122219247.1">
    <property type="nucleotide sequence ID" value="NZ_RBQC01000092.1"/>
</dbReference>
<dbReference type="InterPro" id="IPR011083">
    <property type="entry name" value="Phage_tail_collar_dom"/>
</dbReference>
<sequence>MAASFTKAGEQLIAQKQAAHEVMNISRFVFALVPDLDPESPVDRDAPKPPPEQIVHTQPYTQKGFVNPNQVVYSLMLGSDIGDFDWNWIGLESEEDVLVSVAYVPTQQKRKNILPLQIGNNVTRNMMLAFDGAQELTNVTIDASTWQHDFTVRLHDIDERERLSNRDLFGRACFFGDSLQLVNTDDVYQIKPGIAYLEGIRVELASALPAAVPSLPATAWLDVALVRHASSVEMALSVEWGESLADYADSAGVRHYLIPLAELPDSATITDKRAVEPIAGPLVQHFALRTGDYARLRARATTKEDVGLDQLPNAKSDDPASNSSEILATTAALNNLDQRISDSLVGMVAAFDMESAPPGWLKRNGADVSRIAYAKLFAVIGTRYGAGDGSTTFNVGDSRGLFLRAWDDARGIDPGRSIGTVQQSQNLAHDHGASAAAVGDHIHGAGTDVQGVHFHRAWTDEQGNHQHGIYKALNSAVGVGGPNLTAANGHAGWAAPTDWGGLHSHGVGMDASGGHGHNVSIGGGGNHSHAITVNPTGGNEARPINQALLVCIKY</sequence>
<dbReference type="Pfam" id="PF12571">
    <property type="entry name" value="Phage_tail_fib"/>
    <property type="match status" value="1"/>
</dbReference>
<dbReference type="EMBL" id="RBQC01000092">
    <property type="protein sequence ID" value="RMO87084.1"/>
    <property type="molecule type" value="Genomic_DNA"/>
</dbReference>
<evidence type="ECO:0000259" key="2">
    <source>
        <dbReference type="Pfam" id="PF12571"/>
    </source>
</evidence>
<comment type="caution">
    <text evidence="3">The sequence shown here is derived from an EMBL/GenBank/DDBJ whole genome shotgun (WGS) entry which is preliminary data.</text>
</comment>
<protein>
    <submittedName>
        <fullName evidence="3">Putative tail fiber protein</fullName>
    </submittedName>
</protein>
<dbReference type="Pfam" id="PF07484">
    <property type="entry name" value="Collar"/>
    <property type="match status" value="1"/>
</dbReference>
<accession>A0A3M3YZQ5</accession>
<proteinExistence type="predicted"/>
<feature type="domain" description="Phage tail collar" evidence="1">
    <location>
        <begin position="346"/>
        <end position="402"/>
    </location>
</feature>
<organism evidence="3 4">
    <name type="scientific">Pseudomonas syringae pv. tagetis</name>
    <dbReference type="NCBI Taxonomy" id="129140"/>
    <lineage>
        <taxon>Bacteria</taxon>
        <taxon>Pseudomonadati</taxon>
        <taxon>Pseudomonadota</taxon>
        <taxon>Gammaproteobacteria</taxon>
        <taxon>Pseudomonadales</taxon>
        <taxon>Pseudomonadaceae</taxon>
        <taxon>Pseudomonas</taxon>
    </lineage>
</organism>
<feature type="domain" description="Phage tail fibre protein N-terminal" evidence="2">
    <location>
        <begin position="3"/>
        <end position="157"/>
    </location>
</feature>
<evidence type="ECO:0000313" key="4">
    <source>
        <dbReference type="Proteomes" id="UP000268056"/>
    </source>
</evidence>
<evidence type="ECO:0000313" key="3">
    <source>
        <dbReference type="EMBL" id="RMO87084.1"/>
    </source>
</evidence>